<organism evidence="1 2">
    <name type="scientific">Candidatus Eisenbergiella merdipullorum</name>
    <dbReference type="NCBI Taxonomy" id="2838553"/>
    <lineage>
        <taxon>Bacteria</taxon>
        <taxon>Bacillati</taxon>
        <taxon>Bacillota</taxon>
        <taxon>Clostridia</taxon>
        <taxon>Lachnospirales</taxon>
        <taxon>Lachnospiraceae</taxon>
        <taxon>Eisenbergiella</taxon>
    </lineage>
</organism>
<comment type="caution">
    <text evidence="1">The sequence shown here is derived from an EMBL/GenBank/DDBJ whole genome shotgun (WGS) entry which is preliminary data.</text>
</comment>
<protein>
    <submittedName>
        <fullName evidence="1">Uncharacterized protein</fullName>
    </submittedName>
</protein>
<accession>A0A9D2I8R3</accession>
<reference evidence="1" key="1">
    <citation type="journal article" date="2021" name="PeerJ">
        <title>Extensive microbial diversity within the chicken gut microbiome revealed by metagenomics and culture.</title>
        <authorList>
            <person name="Gilroy R."/>
            <person name="Ravi A."/>
            <person name="Getino M."/>
            <person name="Pursley I."/>
            <person name="Horton D.L."/>
            <person name="Alikhan N.F."/>
            <person name="Baker D."/>
            <person name="Gharbi K."/>
            <person name="Hall N."/>
            <person name="Watson M."/>
            <person name="Adriaenssens E.M."/>
            <person name="Foster-Nyarko E."/>
            <person name="Jarju S."/>
            <person name="Secka A."/>
            <person name="Antonio M."/>
            <person name="Oren A."/>
            <person name="Chaudhuri R.R."/>
            <person name="La Ragione R."/>
            <person name="Hildebrand F."/>
            <person name="Pallen M.J."/>
        </authorList>
    </citation>
    <scope>NUCLEOTIDE SEQUENCE</scope>
    <source>
        <strain evidence="1">CHK179-7159</strain>
    </source>
</reference>
<dbReference type="EMBL" id="DWYY01000135">
    <property type="protein sequence ID" value="HJA93939.1"/>
    <property type="molecule type" value="Genomic_DNA"/>
</dbReference>
<dbReference type="AlphaFoldDB" id="A0A9D2I8R3"/>
<reference evidence="1" key="2">
    <citation type="submission" date="2021-04" db="EMBL/GenBank/DDBJ databases">
        <authorList>
            <person name="Gilroy R."/>
        </authorList>
    </citation>
    <scope>NUCLEOTIDE SEQUENCE</scope>
    <source>
        <strain evidence="1">CHK179-7159</strain>
    </source>
</reference>
<dbReference type="Proteomes" id="UP000886858">
    <property type="component" value="Unassembled WGS sequence"/>
</dbReference>
<proteinExistence type="predicted"/>
<gene>
    <name evidence="1" type="ORF">H9717_12660</name>
</gene>
<sequence length="65" mass="7444">MLQKGALPCADRQALRAGKEMYRKLVNVSPDSPDNFDTSDDVLMQSLRTLSELLQKYYEKKPIIL</sequence>
<evidence type="ECO:0000313" key="1">
    <source>
        <dbReference type="EMBL" id="HJA93939.1"/>
    </source>
</evidence>
<evidence type="ECO:0000313" key="2">
    <source>
        <dbReference type="Proteomes" id="UP000886858"/>
    </source>
</evidence>
<name>A0A9D2I8R3_9FIRM</name>